<evidence type="ECO:0000256" key="2">
    <source>
        <dbReference type="SAM" id="SignalP"/>
    </source>
</evidence>
<dbReference type="AlphaFoldDB" id="A0A1Y1Z154"/>
<comment type="caution">
    <text evidence="3">The sequence shown here is derived from an EMBL/GenBank/DDBJ whole genome shotgun (WGS) entry which is preliminary data.</text>
</comment>
<reference evidence="3 4" key="1">
    <citation type="submission" date="2016-08" db="EMBL/GenBank/DDBJ databases">
        <title>A Parts List for Fungal Cellulosomes Revealed by Comparative Genomics.</title>
        <authorList>
            <consortium name="DOE Joint Genome Institute"/>
            <person name="Haitjema C.H."/>
            <person name="Gilmore S.P."/>
            <person name="Henske J.K."/>
            <person name="Solomon K.V."/>
            <person name="De Groot R."/>
            <person name="Kuo A."/>
            <person name="Mondo S.J."/>
            <person name="Salamov A.A."/>
            <person name="Labutti K."/>
            <person name="Zhao Z."/>
            <person name="Chiniquy J."/>
            <person name="Barry K."/>
            <person name="Brewer H.M."/>
            <person name="Purvine S.O."/>
            <person name="Wright A.T."/>
            <person name="Boxma B."/>
            <person name="Van Alen T."/>
            <person name="Hackstein J.H."/>
            <person name="Baker S.E."/>
            <person name="Grigoriev I.V."/>
            <person name="O'Malley M.A."/>
        </authorList>
    </citation>
    <scope>NUCLEOTIDE SEQUENCE [LARGE SCALE GENOMIC DNA]</scope>
    <source>
        <strain evidence="3 4">G1</strain>
    </source>
</reference>
<feature type="coiled-coil region" evidence="1">
    <location>
        <begin position="404"/>
        <end position="454"/>
    </location>
</feature>
<protein>
    <submittedName>
        <fullName evidence="3">Uncharacterized protein</fullName>
    </submittedName>
</protein>
<dbReference type="Proteomes" id="UP000193920">
    <property type="component" value="Unassembled WGS sequence"/>
</dbReference>
<keyword evidence="4" id="KW-1185">Reference proteome</keyword>
<keyword evidence="2" id="KW-0732">Signal</keyword>
<dbReference type="EMBL" id="MCOG01000471">
    <property type="protein sequence ID" value="ORY03916.1"/>
    <property type="molecule type" value="Genomic_DNA"/>
</dbReference>
<name>A0A1Y1Z154_9FUNG</name>
<feature type="signal peptide" evidence="2">
    <location>
        <begin position="1"/>
        <end position="22"/>
    </location>
</feature>
<sequence>MKFKYLLLFIEIIFHFINVINSSPFTQGLFENYLIHLMYYSRDDNGERIYEPEFYGNEGNKIVKTDVLKYKILPSIESKNGNVEVKMTENYIFDRERLYENKNFGNVDGGNDSSFIKQMVPEVNIYVPVKLISVDNKEEKYVLLPNNYFQEDRVRKGNFYVELEGKEYRVDLNEAVYKNVELKPVEALDSINDYYINKFYDSCSAIDQDLKNKNIFYTKEAYSKLLNINNNDIDKYTNLDIEFQDNATFEKIDENGDIIKPNPKDLDIGFDEESEEVYIQDETKLVRTIKVKDFITSFWTTKFLKIDSQKKVLHTTNSEYNKENIFSKLLNTERIPKVTIDEKDENQQDISNTYYDLENLNDQKFFTMKMKYNSDMENNKKNNAKNLKPFDLNNLFANEDLGSLEELNSEINAEIETIKSTIKEISNKIKNSNDNIEKNELTEMEKKLEEKKKKYVKFSYIIMKEIINSPGITENRKNTVESDLNALKNEYKSDLDNIDKNSDVLIDSNFSNNIITISKDMNQINRLLKPNGRAEANDLKVKIERKLKSDGNSLVLLEKYENFGNIIEQKYTKEEIQVIDNFLKKYDIYHKLSGRLNNLGPTEVTTLNEIKNYIIPNKNEISGTIDEASLKDFIDNNNNLDVQKLLSELPKYSNSNSNNNAENIKKKIKLYITYHYFNSKEKNTFN</sequence>
<feature type="chain" id="PRO_5012734080" evidence="2">
    <location>
        <begin position="23"/>
        <end position="686"/>
    </location>
</feature>
<evidence type="ECO:0000313" key="4">
    <source>
        <dbReference type="Proteomes" id="UP000193920"/>
    </source>
</evidence>
<evidence type="ECO:0000256" key="1">
    <source>
        <dbReference type="SAM" id="Coils"/>
    </source>
</evidence>
<organism evidence="3 4">
    <name type="scientific">Neocallimastix californiae</name>
    <dbReference type="NCBI Taxonomy" id="1754190"/>
    <lineage>
        <taxon>Eukaryota</taxon>
        <taxon>Fungi</taxon>
        <taxon>Fungi incertae sedis</taxon>
        <taxon>Chytridiomycota</taxon>
        <taxon>Chytridiomycota incertae sedis</taxon>
        <taxon>Neocallimastigomycetes</taxon>
        <taxon>Neocallimastigales</taxon>
        <taxon>Neocallimastigaceae</taxon>
        <taxon>Neocallimastix</taxon>
    </lineage>
</organism>
<evidence type="ECO:0000313" key="3">
    <source>
        <dbReference type="EMBL" id="ORY03916.1"/>
    </source>
</evidence>
<keyword evidence="1" id="KW-0175">Coiled coil</keyword>
<gene>
    <name evidence="3" type="ORF">LY90DRAFT_519502</name>
</gene>
<accession>A0A1Y1Z154</accession>
<proteinExistence type="predicted"/>